<dbReference type="Proteomes" id="UP000001357">
    <property type="component" value="Unassembled WGS sequence"/>
</dbReference>
<reference evidence="2 3" key="1">
    <citation type="journal article" date="2008" name="Nature">
        <title>The genome of the choanoflagellate Monosiga brevicollis and the origin of metazoans.</title>
        <authorList>
            <consortium name="JGI Sequencing"/>
            <person name="King N."/>
            <person name="Westbrook M.J."/>
            <person name="Young S.L."/>
            <person name="Kuo A."/>
            <person name="Abedin M."/>
            <person name="Chapman J."/>
            <person name="Fairclough S."/>
            <person name="Hellsten U."/>
            <person name="Isogai Y."/>
            <person name="Letunic I."/>
            <person name="Marr M."/>
            <person name="Pincus D."/>
            <person name="Putnam N."/>
            <person name="Rokas A."/>
            <person name="Wright K.J."/>
            <person name="Zuzow R."/>
            <person name="Dirks W."/>
            <person name="Good M."/>
            <person name="Goodstein D."/>
            <person name="Lemons D."/>
            <person name="Li W."/>
            <person name="Lyons J.B."/>
            <person name="Morris A."/>
            <person name="Nichols S."/>
            <person name="Richter D.J."/>
            <person name="Salamov A."/>
            <person name="Bork P."/>
            <person name="Lim W.A."/>
            <person name="Manning G."/>
            <person name="Miller W.T."/>
            <person name="McGinnis W."/>
            <person name="Shapiro H."/>
            <person name="Tjian R."/>
            <person name="Grigoriev I.V."/>
            <person name="Rokhsar D."/>
        </authorList>
    </citation>
    <scope>NUCLEOTIDE SEQUENCE [LARGE SCALE GENOMIC DNA]</scope>
    <source>
        <strain evidence="3">MX1 / ATCC 50154</strain>
    </source>
</reference>
<proteinExistence type="predicted"/>
<dbReference type="InParanoid" id="A9V3I2"/>
<feature type="compositionally biased region" description="Polar residues" evidence="1">
    <location>
        <begin position="183"/>
        <end position="201"/>
    </location>
</feature>
<name>A9V3I2_MONBE</name>
<feature type="compositionally biased region" description="Polar residues" evidence="1">
    <location>
        <begin position="115"/>
        <end position="133"/>
    </location>
</feature>
<feature type="compositionally biased region" description="Acidic residues" evidence="1">
    <location>
        <begin position="231"/>
        <end position="241"/>
    </location>
</feature>
<organism evidence="2 3">
    <name type="scientific">Monosiga brevicollis</name>
    <name type="common">Choanoflagellate</name>
    <dbReference type="NCBI Taxonomy" id="81824"/>
    <lineage>
        <taxon>Eukaryota</taxon>
        <taxon>Choanoflagellata</taxon>
        <taxon>Craspedida</taxon>
        <taxon>Salpingoecidae</taxon>
        <taxon>Monosiga</taxon>
    </lineage>
</organism>
<dbReference type="AlphaFoldDB" id="A9V3I2"/>
<evidence type="ECO:0000256" key="1">
    <source>
        <dbReference type="SAM" id="MobiDB-lite"/>
    </source>
</evidence>
<protein>
    <submittedName>
        <fullName evidence="2">Uncharacterized protein</fullName>
    </submittedName>
</protein>
<evidence type="ECO:0000313" key="2">
    <source>
        <dbReference type="EMBL" id="EDQ87817.1"/>
    </source>
</evidence>
<dbReference type="RefSeq" id="XP_001747350.1">
    <property type="nucleotide sequence ID" value="XM_001747298.1"/>
</dbReference>
<sequence>MVAGKSRRIQCGNVCLAEPTSSSYHRCRLSRRQLDDRSGRFVPHGQCTTLVDAVRIVDARREEKNSKCVTRSLQTKLNGHAVATVTFADNDLLARSSTLSVSSAKFDSLPGNVMASGTDQTRTDAASSAQSPEPLQLPAMNTWPDLFSFDPEWEQEAGQKAPQRKQRSPKKKPEAAHDAQWSCEGSQTEHGSPTGRTSAPSSPAHELPAGQLQTEHGDCEDLHTASHSAAIEDESEADSDCSDDRSELGFGSDAIADDPAFGFRDDMPSASDPESDDDATSVSSSSSEENRAGEDDDLDVFLEELDGEDAALERETAPGTLAYTTACLVFHSHSILRYDSTTFRDGNESM</sequence>
<evidence type="ECO:0000313" key="3">
    <source>
        <dbReference type="Proteomes" id="UP000001357"/>
    </source>
</evidence>
<accession>A9V3I2</accession>
<keyword evidence="3" id="KW-1185">Reference proteome</keyword>
<dbReference type="GeneID" id="5892700"/>
<dbReference type="KEGG" id="mbr:MONBRDRAFT_37805"/>
<dbReference type="EMBL" id="CH991557">
    <property type="protein sequence ID" value="EDQ87817.1"/>
    <property type="molecule type" value="Genomic_DNA"/>
</dbReference>
<gene>
    <name evidence="2" type="ORF">MONBRDRAFT_37805</name>
</gene>
<feature type="region of interest" description="Disordered" evidence="1">
    <location>
        <begin position="107"/>
        <end position="300"/>
    </location>
</feature>
<feature type="compositionally biased region" description="Basic and acidic residues" evidence="1">
    <location>
        <begin position="215"/>
        <end position="224"/>
    </location>
</feature>